<comment type="similarity">
    <text evidence="7">Belongs to the short-chain dehydrogenases/reductases (SDR) family. ERG27 subfamily.</text>
</comment>
<evidence type="ECO:0000256" key="7">
    <source>
        <dbReference type="ARBA" id="ARBA00023593"/>
    </source>
</evidence>
<dbReference type="Gene3D" id="3.40.50.720">
    <property type="entry name" value="NAD(P)-binding Rossmann-like Domain"/>
    <property type="match status" value="1"/>
</dbReference>
<keyword evidence="1" id="KW-0444">Lipid biosynthesis</keyword>
<dbReference type="VEuPathDB" id="FungiDB:PGUG_05066"/>
<dbReference type="KEGG" id="pgu:PGUG_05066"/>
<dbReference type="AlphaFoldDB" id="A5DP65"/>
<dbReference type="GO" id="GO:0006696">
    <property type="term" value="P:ergosterol biosynthetic process"/>
    <property type="evidence" value="ECO:0007669"/>
    <property type="project" value="EnsemblFungi"/>
</dbReference>
<feature type="transmembrane region" description="Helical" evidence="9">
    <location>
        <begin position="240"/>
        <end position="259"/>
    </location>
</feature>
<proteinExistence type="inferred from homology"/>
<evidence type="ECO:0000256" key="2">
    <source>
        <dbReference type="ARBA" id="ARBA00022857"/>
    </source>
</evidence>
<dbReference type="SUPFAM" id="SSF51735">
    <property type="entry name" value="NAD(P)-binding Rossmann-fold domains"/>
    <property type="match status" value="1"/>
</dbReference>
<protein>
    <recommendedName>
        <fullName evidence="8">3beta-hydroxysteroid 3-dehydrogenase</fullName>
        <ecNumber evidence="8">1.1.1.270</ecNumber>
    </recommendedName>
</protein>
<dbReference type="OrthoDB" id="9989144at2759"/>
<keyword evidence="9" id="KW-0812">Transmembrane</keyword>
<evidence type="ECO:0000256" key="3">
    <source>
        <dbReference type="ARBA" id="ARBA00022955"/>
    </source>
</evidence>
<dbReference type="FunCoup" id="A5DP65">
    <property type="interactions" value="154"/>
</dbReference>
<dbReference type="eggNOG" id="KOG1478">
    <property type="taxonomic scope" value="Eukaryota"/>
</dbReference>
<dbReference type="PANTHER" id="PTHR43647">
    <property type="entry name" value="DEHYDROGENASE"/>
    <property type="match status" value="1"/>
</dbReference>
<organism evidence="10 11">
    <name type="scientific">Meyerozyma guilliermondii (strain ATCC 6260 / CBS 566 / DSM 6381 / JCM 1539 / NBRC 10279 / NRRL Y-324)</name>
    <name type="common">Yeast</name>
    <name type="synonym">Candida guilliermondii</name>
    <dbReference type="NCBI Taxonomy" id="294746"/>
    <lineage>
        <taxon>Eukaryota</taxon>
        <taxon>Fungi</taxon>
        <taxon>Dikarya</taxon>
        <taxon>Ascomycota</taxon>
        <taxon>Saccharomycotina</taxon>
        <taxon>Pichiomycetes</taxon>
        <taxon>Debaryomycetaceae</taxon>
        <taxon>Meyerozyma</taxon>
    </lineage>
</organism>
<evidence type="ECO:0000256" key="1">
    <source>
        <dbReference type="ARBA" id="ARBA00022516"/>
    </source>
</evidence>
<dbReference type="HOGENOM" id="CLU_029944_1_0_1"/>
<evidence type="ECO:0000256" key="5">
    <source>
        <dbReference type="ARBA" id="ARBA00023098"/>
    </source>
</evidence>
<comment type="pathway">
    <text evidence="6">Steroid biosynthesis; zymosterol biosynthesis; zymosterol from lanosterol: step 5/6.</text>
</comment>
<dbReference type="GO" id="GO:0005789">
    <property type="term" value="C:endoplasmic reticulum membrane"/>
    <property type="evidence" value="ECO:0007669"/>
    <property type="project" value="EnsemblFungi"/>
</dbReference>
<keyword evidence="3" id="KW-0752">Steroid biosynthesis</keyword>
<dbReference type="EMBL" id="CH408160">
    <property type="protein sequence ID" value="EDK40968.2"/>
    <property type="molecule type" value="Genomic_DNA"/>
</dbReference>
<dbReference type="InterPro" id="IPR051593">
    <property type="entry name" value="Ergosterol_Biosynth_ERG27"/>
</dbReference>
<dbReference type="SMR" id="A5DP65"/>
<keyword evidence="9" id="KW-0472">Membrane</keyword>
<dbReference type="EC" id="1.1.1.270" evidence="8"/>
<dbReference type="RefSeq" id="XP_001483111.2">
    <property type="nucleotide sequence ID" value="XM_001483061.1"/>
</dbReference>
<evidence type="ECO:0000256" key="9">
    <source>
        <dbReference type="SAM" id="Phobius"/>
    </source>
</evidence>
<dbReference type="Pfam" id="PF00106">
    <property type="entry name" value="adh_short"/>
    <property type="match status" value="1"/>
</dbReference>
<dbReference type="GO" id="GO:0005741">
    <property type="term" value="C:mitochondrial outer membrane"/>
    <property type="evidence" value="ECO:0007669"/>
    <property type="project" value="TreeGrafter"/>
</dbReference>
<dbReference type="InterPro" id="IPR002347">
    <property type="entry name" value="SDR_fam"/>
</dbReference>
<dbReference type="OMA" id="WHNIDGY"/>
<evidence type="ECO:0000313" key="10">
    <source>
        <dbReference type="EMBL" id="EDK40968.2"/>
    </source>
</evidence>
<keyword evidence="5" id="KW-0443">Lipid metabolism</keyword>
<evidence type="ECO:0000256" key="6">
    <source>
        <dbReference type="ARBA" id="ARBA00023589"/>
    </source>
</evidence>
<evidence type="ECO:0000256" key="4">
    <source>
        <dbReference type="ARBA" id="ARBA00023002"/>
    </source>
</evidence>
<gene>
    <name evidence="10" type="ORF">PGUG_05066</name>
</gene>
<keyword evidence="11" id="KW-1185">Reference proteome</keyword>
<keyword evidence="4" id="KW-0560">Oxidoreductase</keyword>
<dbReference type="InterPro" id="IPR036291">
    <property type="entry name" value="NAD(P)-bd_dom_sf"/>
</dbReference>
<dbReference type="GO" id="GO:0005811">
    <property type="term" value="C:lipid droplet"/>
    <property type="evidence" value="ECO:0007669"/>
    <property type="project" value="EnsemblFungi"/>
</dbReference>
<reference evidence="10 11" key="1">
    <citation type="journal article" date="2009" name="Nature">
        <title>Evolution of pathogenicity and sexual reproduction in eight Candida genomes.</title>
        <authorList>
            <person name="Butler G."/>
            <person name="Rasmussen M.D."/>
            <person name="Lin M.F."/>
            <person name="Santos M.A."/>
            <person name="Sakthikumar S."/>
            <person name="Munro C.A."/>
            <person name="Rheinbay E."/>
            <person name="Grabherr M."/>
            <person name="Forche A."/>
            <person name="Reedy J.L."/>
            <person name="Agrafioti I."/>
            <person name="Arnaud M.B."/>
            <person name="Bates S."/>
            <person name="Brown A.J."/>
            <person name="Brunke S."/>
            <person name="Costanzo M.C."/>
            <person name="Fitzpatrick D.A."/>
            <person name="de Groot P.W."/>
            <person name="Harris D."/>
            <person name="Hoyer L.L."/>
            <person name="Hube B."/>
            <person name="Klis F.M."/>
            <person name="Kodira C."/>
            <person name="Lennard N."/>
            <person name="Logue M.E."/>
            <person name="Martin R."/>
            <person name="Neiman A.M."/>
            <person name="Nikolaou E."/>
            <person name="Quail M.A."/>
            <person name="Quinn J."/>
            <person name="Santos M.C."/>
            <person name="Schmitzberger F.F."/>
            <person name="Sherlock G."/>
            <person name="Shah P."/>
            <person name="Silverstein K.A."/>
            <person name="Skrzypek M.S."/>
            <person name="Soll D."/>
            <person name="Staggs R."/>
            <person name="Stansfield I."/>
            <person name="Stumpf M.P."/>
            <person name="Sudbery P.E."/>
            <person name="Srikantha T."/>
            <person name="Zeng Q."/>
            <person name="Berman J."/>
            <person name="Berriman M."/>
            <person name="Heitman J."/>
            <person name="Gow N.A."/>
            <person name="Lorenz M.C."/>
            <person name="Birren B.W."/>
            <person name="Kellis M."/>
            <person name="Cuomo C.A."/>
        </authorList>
    </citation>
    <scope>NUCLEOTIDE SEQUENCE [LARGE SCALE GENOMIC DNA]</scope>
    <source>
        <strain evidence="11">ATCC 6260 / CBS 566 / DSM 6381 / JCM 1539 / NBRC 10279 / NRRL Y-324</strain>
    </source>
</reference>
<dbReference type="PANTHER" id="PTHR43647:SF1">
    <property type="entry name" value="3-KETO-STEROID REDUCTASE ERG27"/>
    <property type="match status" value="1"/>
</dbReference>
<dbReference type="Proteomes" id="UP000001997">
    <property type="component" value="Unassembled WGS sequence"/>
</dbReference>
<dbReference type="STRING" id="294746.A5DP65"/>
<accession>A5DP65</accession>
<dbReference type="GeneID" id="5124915"/>
<dbReference type="InParanoid" id="A5DP65"/>
<evidence type="ECO:0000256" key="8">
    <source>
        <dbReference type="ARBA" id="ARBA00023621"/>
    </source>
</evidence>
<sequence length="343" mass="38687">MTTNSKVALITGISSNLGINIAYRLLDQTDPAMKLTIIVTSRTFRKTKESIELINEYANSKAESRTGTVEFDYLLVDFTDMVSVLSAYYDLHLKYKSIDYVFVNAAQGVYSGIDWVGACKQILRNPVEGVSFPDYKLQRVGVKTADGMGLVFQANVFGPFYLIHKIKHLLKGGSVVWISSLMSKPKYLSFDDLQLLRSSESYEGSKRLVDLMHMGSYRELEKIHVNQYVVEPGIFTSFSFFQYLNVFTYYGMLLLFYLARLLGSSHHTISGYKAANAPVSCALSQEPKNVKLGSATSRTGVEYLIRHDIDPTGAEDVAAYLNRLCDEWDEKLKDQITETRQKV</sequence>
<keyword evidence="2" id="KW-0521">NADP</keyword>
<keyword evidence="9" id="KW-1133">Transmembrane helix</keyword>
<evidence type="ECO:0000313" key="11">
    <source>
        <dbReference type="Proteomes" id="UP000001997"/>
    </source>
</evidence>
<dbReference type="GO" id="GO:0000253">
    <property type="term" value="F:3-beta-hydroxysteroid 3-dehydrogenase (NADP+) activity"/>
    <property type="evidence" value="ECO:0007669"/>
    <property type="project" value="UniProtKB-EC"/>
</dbReference>
<name>A5DP65_PICGU</name>